<keyword evidence="7 14" id="KW-0479">Metal-binding</keyword>
<dbReference type="Proteomes" id="UP000427716">
    <property type="component" value="Chromosome"/>
</dbReference>
<dbReference type="GO" id="GO:0004298">
    <property type="term" value="F:threonine-type endopeptidase activity"/>
    <property type="evidence" value="ECO:0007669"/>
    <property type="project" value="UniProtKB-KW"/>
</dbReference>
<evidence type="ECO:0000256" key="10">
    <source>
        <dbReference type="ARBA" id="ARBA00052385"/>
    </source>
</evidence>
<feature type="active site" evidence="14">
    <location>
        <position position="11"/>
    </location>
</feature>
<organism evidence="15 16">
    <name type="scientific">Guyparkeria halophila</name>
    <dbReference type="NCBI Taxonomy" id="47960"/>
    <lineage>
        <taxon>Bacteria</taxon>
        <taxon>Pseudomonadati</taxon>
        <taxon>Pseudomonadota</taxon>
        <taxon>Gammaproteobacteria</taxon>
        <taxon>Chromatiales</taxon>
        <taxon>Thioalkalibacteraceae</taxon>
        <taxon>Guyparkeria</taxon>
    </lineage>
</organism>
<dbReference type="InterPro" id="IPR029055">
    <property type="entry name" value="Ntn_hydrolases_N"/>
</dbReference>
<dbReference type="PIRSF" id="PIRSF039093">
    <property type="entry name" value="HslV"/>
    <property type="match status" value="1"/>
</dbReference>
<keyword evidence="6 14" id="KW-0888">Threonine protease</keyword>
<dbReference type="GO" id="GO:0051603">
    <property type="term" value="P:proteolysis involved in protein catabolic process"/>
    <property type="evidence" value="ECO:0007669"/>
    <property type="project" value="InterPro"/>
</dbReference>
<evidence type="ECO:0000256" key="12">
    <source>
        <dbReference type="ARBA" id="ARBA00066335"/>
    </source>
</evidence>
<keyword evidence="16" id="KW-1185">Reference proteome</keyword>
<evidence type="ECO:0000256" key="2">
    <source>
        <dbReference type="ARBA" id="ARBA00006053"/>
    </source>
</evidence>
<feature type="binding site" evidence="14">
    <location>
        <position position="169"/>
    </location>
    <ligand>
        <name>Na(+)</name>
        <dbReference type="ChEBI" id="CHEBI:29101"/>
    </ligand>
</feature>
<reference evidence="15 16" key="1">
    <citation type="submission" date="2019-11" db="EMBL/GenBank/DDBJ databases">
        <authorList>
            <person name="Zhang J."/>
            <person name="Sun C."/>
        </authorList>
    </citation>
    <scope>NUCLEOTIDE SEQUENCE [LARGE SCALE GENOMIC DNA]</scope>
    <source>
        <strain evidence="16">sp2</strain>
    </source>
</reference>
<dbReference type="NCBIfam" id="TIGR03692">
    <property type="entry name" value="ATP_dep_HslV"/>
    <property type="match status" value="1"/>
</dbReference>
<name>A0A6I6DB59_9GAMM</name>
<keyword evidence="9 14" id="KW-0915">Sodium</keyword>
<comment type="catalytic activity">
    <reaction evidence="10 14">
        <text>ATP-dependent cleavage of peptide bonds with broad specificity.</text>
        <dbReference type="EC" id="3.4.25.2"/>
    </reaction>
</comment>
<keyword evidence="5 14" id="KW-0645">Protease</keyword>
<evidence type="ECO:0000256" key="4">
    <source>
        <dbReference type="ARBA" id="ARBA00022533"/>
    </source>
</evidence>
<accession>A0A6I6DB59</accession>
<comment type="function">
    <text evidence="14">Protease subunit of a proteasome-like degradation complex believed to be a general protein degrading machinery.</text>
</comment>
<dbReference type="InterPro" id="IPR022281">
    <property type="entry name" value="ATP-dep_Prtase_HsIV_su"/>
</dbReference>
<evidence type="ECO:0000256" key="5">
    <source>
        <dbReference type="ARBA" id="ARBA00022670"/>
    </source>
</evidence>
<evidence type="ECO:0000256" key="1">
    <source>
        <dbReference type="ARBA" id="ARBA00004496"/>
    </source>
</evidence>
<evidence type="ECO:0000256" key="11">
    <source>
        <dbReference type="ARBA" id="ARBA00064434"/>
    </source>
</evidence>
<dbReference type="SUPFAM" id="SSF56235">
    <property type="entry name" value="N-terminal nucleophile aminohydrolases (Ntn hydrolases)"/>
    <property type="match status" value="1"/>
</dbReference>
<dbReference type="Pfam" id="PF00227">
    <property type="entry name" value="Proteasome"/>
    <property type="match status" value="1"/>
</dbReference>
<protein>
    <recommendedName>
        <fullName evidence="13 14">ATP-dependent protease subunit HslV</fullName>
        <ecNumber evidence="12 14">3.4.25.2</ecNumber>
    </recommendedName>
</protein>
<comment type="subcellular location">
    <subcellularLocation>
        <location evidence="1 14">Cytoplasm</location>
    </subcellularLocation>
</comment>
<feature type="binding site" evidence="14">
    <location>
        <position position="172"/>
    </location>
    <ligand>
        <name>Na(+)</name>
        <dbReference type="ChEBI" id="CHEBI:29101"/>
    </ligand>
</feature>
<dbReference type="GO" id="GO:0046872">
    <property type="term" value="F:metal ion binding"/>
    <property type="evidence" value="ECO:0007669"/>
    <property type="project" value="UniProtKB-KW"/>
</dbReference>
<evidence type="ECO:0000313" key="16">
    <source>
        <dbReference type="Proteomes" id="UP000427716"/>
    </source>
</evidence>
<comment type="subunit">
    <text evidence="11 14">A double ring-shaped homohexamer of HslV is capped on each side by a ring-shaped HslU homohexamer. The assembly of the HslU/HslV complex is dependent on binding of ATP.</text>
</comment>
<dbReference type="InterPro" id="IPR023333">
    <property type="entry name" value="Proteasome_suB-type"/>
</dbReference>
<dbReference type="Gene3D" id="3.60.20.10">
    <property type="entry name" value="Glutamine Phosphoribosylpyrophosphate, subunit 1, domain 1"/>
    <property type="match status" value="1"/>
</dbReference>
<dbReference type="EC" id="3.4.25.2" evidence="12 14"/>
<dbReference type="HAMAP" id="MF_00248">
    <property type="entry name" value="HslV"/>
    <property type="match status" value="1"/>
</dbReference>
<keyword evidence="4 14" id="KW-0021">Allosteric enzyme</keyword>
<evidence type="ECO:0000256" key="3">
    <source>
        <dbReference type="ARBA" id="ARBA00022490"/>
    </source>
</evidence>
<evidence type="ECO:0000256" key="6">
    <source>
        <dbReference type="ARBA" id="ARBA00022698"/>
    </source>
</evidence>
<dbReference type="PROSITE" id="PS51476">
    <property type="entry name" value="PROTEASOME_BETA_2"/>
    <property type="match status" value="1"/>
</dbReference>
<proteinExistence type="inferred from homology"/>
<dbReference type="AlphaFoldDB" id="A0A6I6DB59"/>
<dbReference type="KEGG" id="ghl:GM160_08285"/>
<dbReference type="GO" id="GO:0009376">
    <property type="term" value="C:HslUV protease complex"/>
    <property type="evidence" value="ECO:0007669"/>
    <property type="project" value="UniProtKB-UniRule"/>
</dbReference>
<evidence type="ECO:0000313" key="15">
    <source>
        <dbReference type="EMBL" id="QGT78892.1"/>
    </source>
</evidence>
<evidence type="ECO:0000256" key="8">
    <source>
        <dbReference type="ARBA" id="ARBA00022801"/>
    </source>
</evidence>
<dbReference type="FunFam" id="3.60.20.10:FF:000002">
    <property type="entry name" value="ATP-dependent protease subunit HslV"/>
    <property type="match status" value="1"/>
</dbReference>
<dbReference type="EMBL" id="CP046415">
    <property type="protein sequence ID" value="QGT78892.1"/>
    <property type="molecule type" value="Genomic_DNA"/>
</dbReference>
<keyword evidence="8 14" id="KW-0378">Hydrolase</keyword>
<comment type="similarity">
    <text evidence="2 14">Belongs to the peptidase T1B family. HslV subfamily.</text>
</comment>
<dbReference type="GO" id="GO:0005839">
    <property type="term" value="C:proteasome core complex"/>
    <property type="evidence" value="ECO:0007669"/>
    <property type="project" value="InterPro"/>
</dbReference>
<dbReference type="CDD" id="cd01913">
    <property type="entry name" value="protease_HslV"/>
    <property type="match status" value="1"/>
</dbReference>
<keyword evidence="3 14" id="KW-0963">Cytoplasm</keyword>
<dbReference type="InterPro" id="IPR001353">
    <property type="entry name" value="Proteasome_sua/b"/>
</dbReference>
<dbReference type="PANTHER" id="PTHR32194:SF0">
    <property type="entry name" value="ATP-DEPENDENT PROTEASE SUBUNIT HSLV"/>
    <property type="match status" value="1"/>
</dbReference>
<evidence type="ECO:0000256" key="9">
    <source>
        <dbReference type="ARBA" id="ARBA00023053"/>
    </source>
</evidence>
<evidence type="ECO:0000256" key="13">
    <source>
        <dbReference type="ARBA" id="ARBA00074399"/>
    </source>
</evidence>
<dbReference type="PANTHER" id="PTHR32194">
    <property type="entry name" value="METALLOPROTEASE TLDD"/>
    <property type="match status" value="1"/>
</dbReference>
<evidence type="ECO:0000256" key="14">
    <source>
        <dbReference type="HAMAP-Rule" id="MF_00248"/>
    </source>
</evidence>
<dbReference type="RefSeq" id="WP_156574496.1">
    <property type="nucleotide sequence ID" value="NZ_CP046415.1"/>
</dbReference>
<comment type="activity regulation">
    <text evidence="14">Allosterically activated by HslU binding.</text>
</comment>
<evidence type="ECO:0000256" key="7">
    <source>
        <dbReference type="ARBA" id="ARBA00022723"/>
    </source>
</evidence>
<sequence>MAHHEDTLYGTTILCLRKNGQTVIGGDGQVTLGHTVVKGNARKVRTLYDGKVLAGFAGATADAFTLFERFEAKLEKYSGNLLRSAVELAKDWRTDRMMRRLEAMLVVADRSAMLTISGNGDVIEPEDALIAIGSGGAYAQSAATALMRHSELSARETVETALHIAGDICIYTNHKLTIEELD</sequence>
<feature type="binding site" evidence="14">
    <location>
        <position position="166"/>
    </location>
    <ligand>
        <name>Na(+)</name>
        <dbReference type="ChEBI" id="CHEBI:29101"/>
    </ligand>
</feature>
<dbReference type="NCBIfam" id="NF003964">
    <property type="entry name" value="PRK05456.1"/>
    <property type="match status" value="1"/>
</dbReference>
<gene>
    <name evidence="14 15" type="primary">hslV</name>
    <name evidence="15" type="ORF">GM160_08285</name>
</gene>